<sequence length="39" mass="4510">MWVRDIDSAEYGELLAQYSLRYASSTRFELPRIVSGEIS</sequence>
<protein>
    <submittedName>
        <fullName evidence="1">Unannotated protein</fullName>
    </submittedName>
</protein>
<name>A0A6J7KZ07_9ZZZZ</name>
<gene>
    <name evidence="1" type="ORF">UFOPK3789_01228</name>
</gene>
<proteinExistence type="predicted"/>
<evidence type="ECO:0000313" key="1">
    <source>
        <dbReference type="EMBL" id="CAB4960033.1"/>
    </source>
</evidence>
<dbReference type="EMBL" id="CAFBNL010000093">
    <property type="protein sequence ID" value="CAB4960033.1"/>
    <property type="molecule type" value="Genomic_DNA"/>
</dbReference>
<organism evidence="1">
    <name type="scientific">freshwater metagenome</name>
    <dbReference type="NCBI Taxonomy" id="449393"/>
    <lineage>
        <taxon>unclassified sequences</taxon>
        <taxon>metagenomes</taxon>
        <taxon>ecological metagenomes</taxon>
    </lineage>
</organism>
<accession>A0A6J7KZ07</accession>
<reference evidence="1" key="1">
    <citation type="submission" date="2020-05" db="EMBL/GenBank/DDBJ databases">
        <authorList>
            <person name="Chiriac C."/>
            <person name="Salcher M."/>
            <person name="Ghai R."/>
            <person name="Kavagutti S V."/>
        </authorList>
    </citation>
    <scope>NUCLEOTIDE SEQUENCE</scope>
</reference>
<dbReference type="AlphaFoldDB" id="A0A6J7KZ07"/>